<dbReference type="SUPFAM" id="SSF56801">
    <property type="entry name" value="Acetyl-CoA synthetase-like"/>
    <property type="match status" value="1"/>
</dbReference>
<evidence type="ECO:0000313" key="5">
    <source>
        <dbReference type="Proteomes" id="UP000298327"/>
    </source>
</evidence>
<dbReference type="PANTHER" id="PTHR24096:SF149">
    <property type="entry name" value="AMP-BINDING DOMAIN-CONTAINING PROTEIN-RELATED"/>
    <property type="match status" value="1"/>
</dbReference>
<comment type="caution">
    <text evidence="4">The sequence shown here is derived from an EMBL/GenBank/DDBJ whole genome shotgun (WGS) entry which is preliminary data.</text>
</comment>
<keyword evidence="5" id="KW-1185">Reference proteome</keyword>
<proteinExistence type="inferred from homology"/>
<comment type="similarity">
    <text evidence="1">Belongs to the ATP-dependent AMP-binding enzyme family.</text>
</comment>
<accession>A0A4Y9ZC30</accession>
<dbReference type="InterPro" id="IPR000873">
    <property type="entry name" value="AMP-dep_synth/lig_dom"/>
</dbReference>
<evidence type="ECO:0000259" key="3">
    <source>
        <dbReference type="Pfam" id="PF00501"/>
    </source>
</evidence>
<dbReference type="AlphaFoldDB" id="A0A4Y9ZC30"/>
<gene>
    <name evidence="4" type="ORF">EVG20_g1296</name>
</gene>
<dbReference type="EMBL" id="SEOQ01000040">
    <property type="protein sequence ID" value="TFY71710.1"/>
    <property type="molecule type" value="Genomic_DNA"/>
</dbReference>
<dbReference type="InterPro" id="IPR045851">
    <property type="entry name" value="AMP-bd_C_sf"/>
</dbReference>
<dbReference type="InterPro" id="IPR020845">
    <property type="entry name" value="AMP-binding_CS"/>
</dbReference>
<dbReference type="OrthoDB" id="1898221at2759"/>
<dbReference type="Gene3D" id="3.40.50.12780">
    <property type="entry name" value="N-terminal domain of ligase-like"/>
    <property type="match status" value="1"/>
</dbReference>
<name>A0A4Y9ZC30_9AGAM</name>
<protein>
    <recommendedName>
        <fullName evidence="3">AMP-dependent synthetase/ligase domain-containing protein</fullName>
    </recommendedName>
</protein>
<sequence length="608" mass="66710">MPYVKSLYPPISEPPVFNFYEWLTGFDAVNNPPDFTLFIDGLTGEKRGKREFFDRAAHCATAFAAPSDDGGLEITKRPGEMVGIFSENSLEYPTIVFSLLKLAVPFALLPAYSFPTELAYLMKLSGITRLFISPALLSVAVKAAQEADFPRDKIYVLQGSVRDMRSLDDMIRDVRAKGTPSVAVIAVPNEHLAYLSFSSGTTGLPKAVMISHKNLYYTTMQPIVYHSELAKLATVSARGPQDVNIGMAFMPYYHVAAFHFSMLRAFTPPSTMIILPRWNLDKVLELVERYRVTHLGTVPSMTVQLISSPKFQKADLSSVVSYSTGAAHLPLEHRKKVLTRLPNVKALASVYGMTECTVAGLQLPLPGLFPGRFSDEVLSNMTGILPPGMEARIIREDGSDADFNEVGELYLRGGNVTLGYWRNEAATKDTFLPDGWLRTGDRFTMDRNGAFFYVDRLKDTLKISGVQVSPLEIEETLLRHPDKLIADATVAGAPGSASLTRKCRGLGSYCPMRDGAAAMARHKALRGGIEVIDQIPKSPSGKRCSAAVIMILPPYAELAGSVQARSDRLQANIIGRSSADYGLWPLPERLGDFDAYDTNRAGTAGFLK</sequence>
<dbReference type="STRING" id="205917.A0A4Y9ZC30"/>
<dbReference type="InterPro" id="IPR042099">
    <property type="entry name" value="ANL_N_sf"/>
</dbReference>
<feature type="domain" description="AMP-dependent synthetase/ligase" evidence="3">
    <location>
        <begin position="77"/>
        <end position="421"/>
    </location>
</feature>
<keyword evidence="2" id="KW-0436">Ligase</keyword>
<evidence type="ECO:0000256" key="2">
    <source>
        <dbReference type="ARBA" id="ARBA00022598"/>
    </source>
</evidence>
<dbReference type="PROSITE" id="PS00455">
    <property type="entry name" value="AMP_BINDING"/>
    <property type="match status" value="1"/>
</dbReference>
<dbReference type="Pfam" id="PF00501">
    <property type="entry name" value="AMP-binding"/>
    <property type="match status" value="1"/>
</dbReference>
<reference evidence="4 5" key="1">
    <citation type="submission" date="2019-02" db="EMBL/GenBank/DDBJ databases">
        <title>Genome sequencing of the rare red list fungi Dentipellis fragilis.</title>
        <authorList>
            <person name="Buettner E."/>
            <person name="Kellner H."/>
        </authorList>
    </citation>
    <scope>NUCLEOTIDE SEQUENCE [LARGE SCALE GENOMIC DNA]</scope>
    <source>
        <strain evidence="4 5">DSM 105465</strain>
    </source>
</reference>
<dbReference type="PANTHER" id="PTHR24096">
    <property type="entry name" value="LONG-CHAIN-FATTY-ACID--COA LIGASE"/>
    <property type="match status" value="1"/>
</dbReference>
<dbReference type="Gene3D" id="3.30.300.30">
    <property type="match status" value="1"/>
</dbReference>
<evidence type="ECO:0000256" key="1">
    <source>
        <dbReference type="ARBA" id="ARBA00006432"/>
    </source>
</evidence>
<evidence type="ECO:0000313" key="4">
    <source>
        <dbReference type="EMBL" id="TFY71710.1"/>
    </source>
</evidence>
<dbReference type="Proteomes" id="UP000298327">
    <property type="component" value="Unassembled WGS sequence"/>
</dbReference>
<dbReference type="GO" id="GO:0016405">
    <property type="term" value="F:CoA-ligase activity"/>
    <property type="evidence" value="ECO:0007669"/>
    <property type="project" value="TreeGrafter"/>
</dbReference>
<organism evidence="4 5">
    <name type="scientific">Dentipellis fragilis</name>
    <dbReference type="NCBI Taxonomy" id="205917"/>
    <lineage>
        <taxon>Eukaryota</taxon>
        <taxon>Fungi</taxon>
        <taxon>Dikarya</taxon>
        <taxon>Basidiomycota</taxon>
        <taxon>Agaricomycotina</taxon>
        <taxon>Agaricomycetes</taxon>
        <taxon>Russulales</taxon>
        <taxon>Hericiaceae</taxon>
        <taxon>Dentipellis</taxon>
    </lineage>
</organism>